<reference evidence="2" key="1">
    <citation type="journal article" date="2019" name="Int. J. Syst. Evol. Microbiol.">
        <title>The Global Catalogue of Microorganisms (GCM) 10K type strain sequencing project: providing services to taxonomists for standard genome sequencing and annotation.</title>
        <authorList>
            <consortium name="The Broad Institute Genomics Platform"/>
            <consortium name="The Broad Institute Genome Sequencing Center for Infectious Disease"/>
            <person name="Wu L."/>
            <person name="Ma J."/>
        </authorList>
    </citation>
    <scope>NUCLEOTIDE SEQUENCE [LARGE SCALE GENOMIC DNA]</scope>
    <source>
        <strain evidence="2">CGMCC 4.7152</strain>
    </source>
</reference>
<dbReference type="RefSeq" id="WP_380118232.1">
    <property type="nucleotide sequence ID" value="NZ_JBHSIU010000032.1"/>
</dbReference>
<evidence type="ECO:0000313" key="2">
    <source>
        <dbReference type="Proteomes" id="UP001595912"/>
    </source>
</evidence>
<evidence type="ECO:0000313" key="1">
    <source>
        <dbReference type="EMBL" id="MFC5001315.1"/>
    </source>
</evidence>
<accession>A0ABV9W1B0</accession>
<dbReference type="Proteomes" id="UP001595912">
    <property type="component" value="Unassembled WGS sequence"/>
</dbReference>
<sequence length="81" mass="8559">MFVAAELEELLVRQVDVGVADMKVATEDEVISTLVVVERATASNCRTGEDRELLLVYGAAESVVVADALCRASELATASST</sequence>
<organism evidence="1 2">
    <name type="scientific">Dactylosporangium cerinum</name>
    <dbReference type="NCBI Taxonomy" id="1434730"/>
    <lineage>
        <taxon>Bacteria</taxon>
        <taxon>Bacillati</taxon>
        <taxon>Actinomycetota</taxon>
        <taxon>Actinomycetes</taxon>
        <taxon>Micromonosporales</taxon>
        <taxon>Micromonosporaceae</taxon>
        <taxon>Dactylosporangium</taxon>
    </lineage>
</organism>
<keyword evidence="2" id="KW-1185">Reference proteome</keyword>
<protein>
    <submittedName>
        <fullName evidence="1">Uncharacterized protein</fullName>
    </submittedName>
</protein>
<name>A0ABV9W1B0_9ACTN</name>
<proteinExistence type="predicted"/>
<gene>
    <name evidence="1" type="ORF">ACFPIJ_26215</name>
</gene>
<comment type="caution">
    <text evidence="1">The sequence shown here is derived from an EMBL/GenBank/DDBJ whole genome shotgun (WGS) entry which is preliminary data.</text>
</comment>
<dbReference type="EMBL" id="JBHSIU010000032">
    <property type="protein sequence ID" value="MFC5001315.1"/>
    <property type="molecule type" value="Genomic_DNA"/>
</dbReference>